<evidence type="ECO:0000256" key="5">
    <source>
        <dbReference type="ARBA" id="ARBA00023136"/>
    </source>
</evidence>
<protein>
    <submittedName>
        <fullName evidence="10">MotA/TolQ/ExbB proton channel family protein</fullName>
    </submittedName>
</protein>
<evidence type="ECO:0000256" key="3">
    <source>
        <dbReference type="ARBA" id="ARBA00022692"/>
    </source>
</evidence>
<comment type="subcellular location">
    <subcellularLocation>
        <location evidence="1">Cell membrane</location>
        <topology evidence="1">Multi-pass membrane protein</topology>
    </subcellularLocation>
    <subcellularLocation>
        <location evidence="6">Membrane</location>
        <topology evidence="6">Multi-pass membrane protein</topology>
    </subcellularLocation>
</comment>
<keyword evidence="4 7" id="KW-1133">Transmembrane helix</keyword>
<evidence type="ECO:0000256" key="7">
    <source>
        <dbReference type="SAM" id="Phobius"/>
    </source>
</evidence>
<feature type="chain" id="PRO_5046055912" evidence="8">
    <location>
        <begin position="23"/>
        <end position="479"/>
    </location>
</feature>
<accession>A0ABZ0I1P9</accession>
<evidence type="ECO:0000256" key="4">
    <source>
        <dbReference type="ARBA" id="ARBA00022989"/>
    </source>
</evidence>
<comment type="similarity">
    <text evidence="6">Belongs to the exbB/tolQ family.</text>
</comment>
<feature type="transmembrane region" description="Helical" evidence="7">
    <location>
        <begin position="290"/>
        <end position="312"/>
    </location>
</feature>
<keyword evidence="6" id="KW-0653">Protein transport</keyword>
<name>A0ABZ0I1P9_9GAMM</name>
<keyword evidence="11" id="KW-1185">Reference proteome</keyword>
<dbReference type="PIRSF" id="PIRSF037714">
    <property type="entry name" value="TolR"/>
    <property type="match status" value="1"/>
</dbReference>
<evidence type="ECO:0000256" key="6">
    <source>
        <dbReference type="RuleBase" id="RU004057"/>
    </source>
</evidence>
<evidence type="ECO:0000313" key="11">
    <source>
        <dbReference type="Proteomes" id="UP001626537"/>
    </source>
</evidence>
<evidence type="ECO:0000256" key="2">
    <source>
        <dbReference type="ARBA" id="ARBA00022475"/>
    </source>
</evidence>
<dbReference type="PANTHER" id="PTHR30625">
    <property type="entry name" value="PROTEIN TOLQ"/>
    <property type="match status" value="1"/>
</dbReference>
<dbReference type="RefSeq" id="WP_407347760.1">
    <property type="nucleotide sequence ID" value="NZ_CP136864.1"/>
</dbReference>
<feature type="transmembrane region" description="Helical" evidence="7">
    <location>
        <begin position="378"/>
        <end position="405"/>
    </location>
</feature>
<keyword evidence="6" id="KW-0813">Transport</keyword>
<dbReference type="PANTHER" id="PTHR30625:SF11">
    <property type="entry name" value="MOTA_TOLQ_EXBB PROTON CHANNEL DOMAIN-CONTAINING PROTEIN"/>
    <property type="match status" value="1"/>
</dbReference>
<evidence type="ECO:0000256" key="1">
    <source>
        <dbReference type="ARBA" id="ARBA00004651"/>
    </source>
</evidence>
<feature type="signal peptide" evidence="8">
    <location>
        <begin position="1"/>
        <end position="22"/>
    </location>
</feature>
<organism evidence="10 11">
    <name type="scientific">Congregibacter variabilis</name>
    <dbReference type="NCBI Taxonomy" id="3081200"/>
    <lineage>
        <taxon>Bacteria</taxon>
        <taxon>Pseudomonadati</taxon>
        <taxon>Pseudomonadota</taxon>
        <taxon>Gammaproteobacteria</taxon>
        <taxon>Cellvibrionales</taxon>
        <taxon>Halieaceae</taxon>
        <taxon>Congregibacter</taxon>
    </lineage>
</organism>
<evidence type="ECO:0000256" key="8">
    <source>
        <dbReference type="SAM" id="SignalP"/>
    </source>
</evidence>
<keyword evidence="2" id="KW-1003">Cell membrane</keyword>
<keyword evidence="5 7" id="KW-0472">Membrane</keyword>
<gene>
    <name evidence="10" type="ORF">R0135_15130</name>
</gene>
<evidence type="ECO:0000259" key="9">
    <source>
        <dbReference type="Pfam" id="PF01618"/>
    </source>
</evidence>
<sequence>MNCQILPLLVLSTVLACIPVYAQTETEASAADSASSEPPALTLEGLLEAVREGRSADARADESRLQRFRREGAKQQESLAQIRQQRAELETMSAQRETRYEENDAQIGDLEERLKQRMGSLNELFGVLQQVASDAQAQFHVSLSSLDNHDRNDFLVDFAGRMGQANRLPAINEIETLWYEIQREMTASSQIVTFQHPVITRDGQEIEVPVTRVGLFNAVADGTYLQFIPETQRLVEFSRQPPARHLAGPKALAEGDAGIVPFAIDPVRGQLLEILTQAPNLSERVGQGGAIGYAIITLGIGGVLLALTRLLILGRESRVIASQLKNMSNIRDDNAVGRIVWAARENEDTDVEILELRLGEAVLREVPRINRHLPLLKIVAAVAPLMGLLGTVTGMIVTFQAITLFGAGDPRLMAGGISQALMTTVLGLCVAIPMLLLHNIVQGRARAITEILQQRAVALVAERAEAKGRNPAQPIEANA</sequence>
<feature type="transmembrane region" description="Helical" evidence="7">
    <location>
        <begin position="417"/>
        <end position="437"/>
    </location>
</feature>
<reference evidence="10 11" key="1">
    <citation type="submission" date="2023-10" db="EMBL/GenBank/DDBJ databases">
        <title>Two novel species belonging to the OM43/NOR5 clade.</title>
        <authorList>
            <person name="Park M."/>
        </authorList>
    </citation>
    <scope>NUCLEOTIDE SEQUENCE [LARGE SCALE GENOMIC DNA]</scope>
    <source>
        <strain evidence="10 11">IMCC43200</strain>
    </source>
</reference>
<dbReference type="InterPro" id="IPR002898">
    <property type="entry name" value="MotA_ExbB_proton_chnl"/>
</dbReference>
<dbReference type="Proteomes" id="UP001626537">
    <property type="component" value="Chromosome"/>
</dbReference>
<keyword evidence="8" id="KW-0732">Signal</keyword>
<dbReference type="InterPro" id="IPR017270">
    <property type="entry name" value="MotA/TolQ/ExbB-rel"/>
</dbReference>
<feature type="domain" description="MotA/TolQ/ExbB proton channel" evidence="9">
    <location>
        <begin position="342"/>
        <end position="453"/>
    </location>
</feature>
<evidence type="ECO:0000313" key="10">
    <source>
        <dbReference type="EMBL" id="WOJ93101.1"/>
    </source>
</evidence>
<dbReference type="EMBL" id="CP136864">
    <property type="protein sequence ID" value="WOJ93101.1"/>
    <property type="molecule type" value="Genomic_DNA"/>
</dbReference>
<keyword evidence="3 7" id="KW-0812">Transmembrane</keyword>
<dbReference type="InterPro" id="IPR050790">
    <property type="entry name" value="ExbB/TolQ_transport"/>
</dbReference>
<dbReference type="Pfam" id="PF01618">
    <property type="entry name" value="MotA_ExbB"/>
    <property type="match status" value="1"/>
</dbReference>
<proteinExistence type="inferred from homology"/>